<proteinExistence type="predicted"/>
<evidence type="ECO:0000313" key="1">
    <source>
        <dbReference type="EMBL" id="PHI03782.1"/>
    </source>
</evidence>
<dbReference type="EMBL" id="NIRN01000002">
    <property type="protein sequence ID" value="PHI03782.1"/>
    <property type="molecule type" value="Genomic_DNA"/>
</dbReference>
<protein>
    <submittedName>
        <fullName evidence="1">Uncharacterized protein</fullName>
    </submittedName>
</protein>
<sequence length="64" mass="7763">MWRDKESKKPVYLQITNFHNIDKNGDCGKCLKAFMVYYCESWLGSKEMELEELRRLAEWVEENE</sequence>
<reference evidence="1 2" key="1">
    <citation type="submission" date="2017-06" db="EMBL/GenBank/DDBJ databases">
        <title>Draft genome sequence of Fusobacterium nucleatum subsp. polymorphum KCOM 1271 (=ChDC F305).</title>
        <authorList>
            <person name="Kook J.-K."/>
            <person name="Park S.-N."/>
            <person name="Lim Y.K."/>
            <person name="Roh H."/>
        </authorList>
    </citation>
    <scope>NUCLEOTIDE SEQUENCE [LARGE SCALE GENOMIC DNA]</scope>
    <source>
        <strain evidence="2">KCOM 1271 (ChDC F305)</strain>
    </source>
</reference>
<gene>
    <name evidence="1" type="ORF">CBG54_12355</name>
</gene>
<dbReference type="RefSeq" id="WP_098975237.1">
    <property type="nucleotide sequence ID" value="NZ_CP077110.1"/>
</dbReference>
<comment type="caution">
    <text evidence="1">The sequence shown here is derived from an EMBL/GenBank/DDBJ whole genome shotgun (WGS) entry which is preliminary data.</text>
</comment>
<dbReference type="AlphaFoldDB" id="A0A2C6BIX9"/>
<organism evidence="1 2">
    <name type="scientific">Fusobacterium nucleatum subsp. polymorphum</name>
    <name type="common">Fusobacterium polymorphum</name>
    <dbReference type="NCBI Taxonomy" id="76857"/>
    <lineage>
        <taxon>Bacteria</taxon>
        <taxon>Fusobacteriati</taxon>
        <taxon>Fusobacteriota</taxon>
        <taxon>Fusobacteriia</taxon>
        <taxon>Fusobacteriales</taxon>
        <taxon>Fusobacteriaceae</taxon>
        <taxon>Fusobacterium</taxon>
    </lineage>
</organism>
<accession>A0A2C6BIX9</accession>
<evidence type="ECO:0000313" key="2">
    <source>
        <dbReference type="Proteomes" id="UP000224182"/>
    </source>
</evidence>
<name>A0A2C6BIX9_FUSNP</name>
<dbReference type="Proteomes" id="UP000224182">
    <property type="component" value="Unassembled WGS sequence"/>
</dbReference>